<comment type="caution">
    <text evidence="5">The sequence shown here is derived from an EMBL/GenBank/DDBJ whole genome shotgun (WGS) entry which is preliminary data.</text>
</comment>
<evidence type="ECO:0000313" key="6">
    <source>
        <dbReference type="Proteomes" id="UP001501591"/>
    </source>
</evidence>
<keyword evidence="3" id="KW-0732">Signal</keyword>
<evidence type="ECO:0000256" key="2">
    <source>
        <dbReference type="ARBA" id="ARBA00010742"/>
    </source>
</evidence>
<dbReference type="InterPro" id="IPR015168">
    <property type="entry name" value="SsuA/THI5"/>
</dbReference>
<dbReference type="Pfam" id="PF09084">
    <property type="entry name" value="NMT1"/>
    <property type="match status" value="1"/>
</dbReference>
<name>A0ABP7N6T2_9MICO</name>
<organism evidence="5 6">
    <name type="scientific">Microbacterium soli</name>
    <dbReference type="NCBI Taxonomy" id="446075"/>
    <lineage>
        <taxon>Bacteria</taxon>
        <taxon>Bacillati</taxon>
        <taxon>Actinomycetota</taxon>
        <taxon>Actinomycetes</taxon>
        <taxon>Micrococcales</taxon>
        <taxon>Microbacteriaceae</taxon>
        <taxon>Microbacterium</taxon>
    </lineage>
</organism>
<dbReference type="EMBL" id="BAABCP010000001">
    <property type="protein sequence ID" value="GAA3936842.1"/>
    <property type="molecule type" value="Genomic_DNA"/>
</dbReference>
<dbReference type="Proteomes" id="UP001501591">
    <property type="component" value="Unassembled WGS sequence"/>
</dbReference>
<dbReference type="PANTHER" id="PTHR30024">
    <property type="entry name" value="ALIPHATIC SULFONATES-BINDING PROTEIN-RELATED"/>
    <property type="match status" value="1"/>
</dbReference>
<proteinExistence type="inferred from homology"/>
<keyword evidence="6" id="KW-1185">Reference proteome</keyword>
<gene>
    <name evidence="5" type="ORF">GCM10022383_13870</name>
</gene>
<reference evidence="6" key="1">
    <citation type="journal article" date="2019" name="Int. J. Syst. Evol. Microbiol.">
        <title>The Global Catalogue of Microorganisms (GCM) 10K type strain sequencing project: providing services to taxonomists for standard genome sequencing and annotation.</title>
        <authorList>
            <consortium name="The Broad Institute Genomics Platform"/>
            <consortium name="The Broad Institute Genome Sequencing Center for Infectious Disease"/>
            <person name="Wu L."/>
            <person name="Ma J."/>
        </authorList>
    </citation>
    <scope>NUCLEOTIDE SEQUENCE [LARGE SCALE GENOMIC DNA]</scope>
    <source>
        <strain evidence="6">JCM 17024</strain>
    </source>
</reference>
<evidence type="ECO:0000313" key="5">
    <source>
        <dbReference type="EMBL" id="GAA3936842.1"/>
    </source>
</evidence>
<dbReference type="SUPFAM" id="SSF53850">
    <property type="entry name" value="Periplasmic binding protein-like II"/>
    <property type="match status" value="1"/>
</dbReference>
<dbReference type="Gene3D" id="3.40.190.10">
    <property type="entry name" value="Periplasmic binding protein-like II"/>
    <property type="match status" value="2"/>
</dbReference>
<evidence type="ECO:0000256" key="3">
    <source>
        <dbReference type="ARBA" id="ARBA00022729"/>
    </source>
</evidence>
<evidence type="ECO:0000256" key="1">
    <source>
        <dbReference type="ARBA" id="ARBA00004418"/>
    </source>
</evidence>
<comment type="similarity">
    <text evidence="2">Belongs to the bacterial solute-binding protein SsuA/TauA family.</text>
</comment>
<sequence length="350" mass="39018">MKVGLTPFQDFYVVLIGIEKGYWAEEGIKLDIVNLSYESVTESLASGSVEIGTNNDAFVLGGQDKYPEQVQSNIFFLFQGGAIMVRPDGPFTTYDQAIAAGATPEEARRDVCAQLRDKTILLTTNSDFELTVAAAAQSGGLDYFNDVKFIDGNPDENLAAFMGGAGDGYIGGLPQRTRLVEEGMVPLITAENLSSEATIQGGWSASEKLIAEEPEVFMSFQRVIYRCLQFIEENPEEGFQIIIDKLSSETGANYTHEDLESVWNKVELFPASGEQMEAMVFDESSQFYWRPRYEFVEKFYLERGVVSGPVDLDRIFPFQWIHAQYMAKYESDAWESMGAQHASGDLVESR</sequence>
<feature type="domain" description="SsuA/THI5-like" evidence="4">
    <location>
        <begin position="11"/>
        <end position="56"/>
    </location>
</feature>
<accession>A0ABP7N6T2</accession>
<protein>
    <recommendedName>
        <fullName evidence="4">SsuA/THI5-like domain-containing protein</fullName>
    </recommendedName>
</protein>
<dbReference type="PANTHER" id="PTHR30024:SF47">
    <property type="entry name" value="TAURINE-BINDING PERIPLASMIC PROTEIN"/>
    <property type="match status" value="1"/>
</dbReference>
<comment type="subcellular location">
    <subcellularLocation>
        <location evidence="1">Periplasm</location>
    </subcellularLocation>
</comment>
<evidence type="ECO:0000259" key="4">
    <source>
        <dbReference type="Pfam" id="PF09084"/>
    </source>
</evidence>